<dbReference type="Pfam" id="PF00644">
    <property type="entry name" value="PARP"/>
    <property type="match status" value="1"/>
</dbReference>
<dbReference type="GO" id="GO:0005634">
    <property type="term" value="C:nucleus"/>
    <property type="evidence" value="ECO:0007669"/>
    <property type="project" value="TreeGrafter"/>
</dbReference>
<organism evidence="3 4">
    <name type="scientific">Entomortierella parvispora</name>
    <dbReference type="NCBI Taxonomy" id="205924"/>
    <lineage>
        <taxon>Eukaryota</taxon>
        <taxon>Fungi</taxon>
        <taxon>Fungi incertae sedis</taxon>
        <taxon>Mucoromycota</taxon>
        <taxon>Mortierellomycotina</taxon>
        <taxon>Mortierellomycetes</taxon>
        <taxon>Mortierellales</taxon>
        <taxon>Mortierellaceae</taxon>
        <taxon>Entomortierella</taxon>
    </lineage>
</organism>
<feature type="region of interest" description="Disordered" evidence="1">
    <location>
        <begin position="1"/>
        <end position="27"/>
    </location>
</feature>
<dbReference type="InterPro" id="IPR012317">
    <property type="entry name" value="Poly(ADP-ribose)pol_cat_dom"/>
</dbReference>
<evidence type="ECO:0000256" key="1">
    <source>
        <dbReference type="SAM" id="MobiDB-lite"/>
    </source>
</evidence>
<dbReference type="PANTHER" id="PTHR45740:SF2">
    <property type="entry name" value="POLY [ADP-RIBOSE] POLYMERASE"/>
    <property type="match status" value="1"/>
</dbReference>
<dbReference type="EMBL" id="BQFW01000009">
    <property type="protein sequence ID" value="GJJ74429.1"/>
    <property type="molecule type" value="Genomic_DNA"/>
</dbReference>
<accession>A0A9P3HD28</accession>
<dbReference type="SUPFAM" id="SSF56399">
    <property type="entry name" value="ADP-ribosylation"/>
    <property type="match status" value="1"/>
</dbReference>
<comment type="caution">
    <text evidence="3">The sequence shown here is derived from an EMBL/GenBank/DDBJ whole genome shotgun (WGS) entry which is preliminary data.</text>
</comment>
<dbReference type="OrthoDB" id="9514740at2759"/>
<gene>
    <name evidence="3" type="ORF">EMPS_06787</name>
</gene>
<sequence length="278" mass="31186">MSTLSPSRPTVEEVVEEEEEAKESDAHPLSVVLKGGSSIYRLDAADERYQHVSASFLQSWTKPNATDIRIEAIWKVLPNRLLRRRHEAYRQSISTALDPLVLNEKTLFHGTHSCLAQRIFNQRMNVVHDLTLDELFCQQDTCATCGIASAGFDISRSGEGSIQRGLGRIWQRFGHGIYFSKHSSKCHFYSKTGETGLNPDTNRRYSTMVVSNVVLGNAFTAQGSSNDRKWTKAPQGYHSVQGLPGYAGINYEENVVFTKDACLPSEIIVYSFSHTTEY</sequence>
<feature type="compositionally biased region" description="Acidic residues" evidence="1">
    <location>
        <begin position="13"/>
        <end position="22"/>
    </location>
</feature>
<evidence type="ECO:0000313" key="4">
    <source>
        <dbReference type="Proteomes" id="UP000827284"/>
    </source>
</evidence>
<dbReference type="AlphaFoldDB" id="A0A9P3HD28"/>
<dbReference type="Proteomes" id="UP000827284">
    <property type="component" value="Unassembled WGS sequence"/>
</dbReference>
<proteinExistence type="predicted"/>
<name>A0A9P3HD28_9FUNG</name>
<keyword evidence="4" id="KW-1185">Reference proteome</keyword>
<dbReference type="InterPro" id="IPR051712">
    <property type="entry name" value="ARTD-AVP"/>
</dbReference>
<dbReference type="GO" id="GO:1990404">
    <property type="term" value="F:NAD+-protein mono-ADP-ribosyltransferase activity"/>
    <property type="evidence" value="ECO:0007669"/>
    <property type="project" value="TreeGrafter"/>
</dbReference>
<evidence type="ECO:0000313" key="3">
    <source>
        <dbReference type="EMBL" id="GJJ74429.1"/>
    </source>
</evidence>
<dbReference type="Gene3D" id="6.20.320.10">
    <property type="match status" value="1"/>
</dbReference>
<dbReference type="PANTHER" id="PTHR45740">
    <property type="entry name" value="POLY [ADP-RIBOSE] POLYMERASE"/>
    <property type="match status" value="1"/>
</dbReference>
<feature type="domain" description="PARP catalytic" evidence="2">
    <location>
        <begin position="171"/>
        <end position="264"/>
    </location>
</feature>
<dbReference type="Gene3D" id="3.90.228.10">
    <property type="match status" value="1"/>
</dbReference>
<protein>
    <recommendedName>
        <fullName evidence="2">PARP catalytic domain-containing protein</fullName>
    </recommendedName>
</protein>
<reference evidence="3" key="1">
    <citation type="submission" date="2021-11" db="EMBL/GenBank/DDBJ databases">
        <authorList>
            <person name="Herlambang A."/>
            <person name="Guo Y."/>
            <person name="Takashima Y."/>
            <person name="Nishizawa T."/>
        </authorList>
    </citation>
    <scope>NUCLEOTIDE SEQUENCE</scope>
    <source>
        <strain evidence="3">E1425</strain>
    </source>
</reference>
<reference evidence="3" key="2">
    <citation type="journal article" date="2022" name="Microbiol. Resour. Announc.">
        <title>Whole-Genome Sequence of Entomortierella parvispora E1425, a Mucoromycotan Fungus Associated with Burkholderiaceae-Related Endosymbiotic Bacteria.</title>
        <authorList>
            <person name="Herlambang A."/>
            <person name="Guo Y."/>
            <person name="Takashima Y."/>
            <person name="Narisawa K."/>
            <person name="Ohta H."/>
            <person name="Nishizawa T."/>
        </authorList>
    </citation>
    <scope>NUCLEOTIDE SEQUENCE</scope>
    <source>
        <strain evidence="3">E1425</strain>
    </source>
</reference>
<evidence type="ECO:0000259" key="2">
    <source>
        <dbReference type="Pfam" id="PF00644"/>
    </source>
</evidence>
<dbReference type="GO" id="GO:0003950">
    <property type="term" value="F:NAD+ poly-ADP-ribosyltransferase activity"/>
    <property type="evidence" value="ECO:0007669"/>
    <property type="project" value="InterPro"/>
</dbReference>